<dbReference type="PROSITE" id="PS50049">
    <property type="entry name" value="THD_2"/>
    <property type="match status" value="1"/>
</dbReference>
<gene>
    <name evidence="6" type="ORF">GDO54_017300</name>
</gene>
<dbReference type="GO" id="GO:0016020">
    <property type="term" value="C:membrane"/>
    <property type="evidence" value="ECO:0007669"/>
    <property type="project" value="UniProtKB-SubCell"/>
</dbReference>
<comment type="caution">
    <text evidence="6">The sequence shown here is derived from an EMBL/GenBank/DDBJ whole genome shotgun (WGS) entry which is preliminary data.</text>
</comment>
<dbReference type="InterPro" id="IPR006052">
    <property type="entry name" value="TNF_dom"/>
</dbReference>
<evidence type="ECO:0000256" key="4">
    <source>
        <dbReference type="ARBA" id="ARBA00023136"/>
    </source>
</evidence>
<keyword evidence="7" id="KW-1185">Reference proteome</keyword>
<dbReference type="PANTHER" id="PTHR11471:SF29">
    <property type="entry name" value="LYMPHOTOXIN-BETA"/>
    <property type="match status" value="1"/>
</dbReference>
<dbReference type="Proteomes" id="UP001181693">
    <property type="component" value="Unassembled WGS sequence"/>
</dbReference>
<keyword evidence="4" id="KW-0472">Membrane</keyword>
<keyword evidence="3" id="KW-0202">Cytokine</keyword>
<dbReference type="GO" id="GO:0006955">
    <property type="term" value="P:immune response"/>
    <property type="evidence" value="ECO:0007669"/>
    <property type="project" value="InterPro"/>
</dbReference>
<proteinExistence type="inferred from homology"/>
<name>A0AAV3AB27_PYXAD</name>
<sequence length="125" mass="13735">MSWCSDSDVAFTRNVTLSPVTTLVTKRKGLYYIYCQVGFTGTGNDVSLLSEVYTLHESTNANLTLLTGSEIINGPPPDQKTWSASLSLGRLANLNVGQKLYVHVSHPHFVDYDEGKTFFGLVMVS</sequence>
<reference evidence="6" key="1">
    <citation type="thesis" date="2020" institute="ProQuest LLC" country="789 East Eisenhower Parkway, Ann Arbor, MI, USA">
        <title>Comparative Genomics and Chromosome Evolution.</title>
        <authorList>
            <person name="Mudd A.B."/>
        </authorList>
    </citation>
    <scope>NUCLEOTIDE SEQUENCE</scope>
    <source>
        <strain evidence="6">1538</strain>
        <tissue evidence="6">Blood</tissue>
    </source>
</reference>
<comment type="subcellular location">
    <subcellularLocation>
        <location evidence="1">Membrane</location>
    </subcellularLocation>
</comment>
<dbReference type="PANTHER" id="PTHR11471">
    <property type="entry name" value="TUMOR NECROSIS FACTOR FAMILY MEMBER"/>
    <property type="match status" value="1"/>
</dbReference>
<dbReference type="SUPFAM" id="SSF49842">
    <property type="entry name" value="TNF-like"/>
    <property type="match status" value="1"/>
</dbReference>
<dbReference type="InterPro" id="IPR008983">
    <property type="entry name" value="Tumour_necrosis_fac-like_dom"/>
</dbReference>
<dbReference type="GO" id="GO:0005615">
    <property type="term" value="C:extracellular space"/>
    <property type="evidence" value="ECO:0007669"/>
    <property type="project" value="UniProtKB-KW"/>
</dbReference>
<feature type="domain" description="THD" evidence="5">
    <location>
        <begin position="1"/>
        <end position="124"/>
    </location>
</feature>
<dbReference type="GO" id="GO:0005125">
    <property type="term" value="F:cytokine activity"/>
    <property type="evidence" value="ECO:0007669"/>
    <property type="project" value="UniProtKB-KW"/>
</dbReference>
<evidence type="ECO:0000313" key="6">
    <source>
        <dbReference type="EMBL" id="DBA20535.1"/>
    </source>
</evidence>
<comment type="similarity">
    <text evidence="2">Belongs to the tumor necrosis factor family.</text>
</comment>
<dbReference type="Gene3D" id="2.60.120.40">
    <property type="match status" value="1"/>
</dbReference>
<evidence type="ECO:0000256" key="3">
    <source>
        <dbReference type="ARBA" id="ARBA00022514"/>
    </source>
</evidence>
<evidence type="ECO:0000256" key="1">
    <source>
        <dbReference type="ARBA" id="ARBA00004370"/>
    </source>
</evidence>
<dbReference type="SMART" id="SM00207">
    <property type="entry name" value="TNF"/>
    <property type="match status" value="1"/>
</dbReference>
<dbReference type="GO" id="GO:0005164">
    <property type="term" value="F:tumor necrosis factor receptor binding"/>
    <property type="evidence" value="ECO:0007669"/>
    <property type="project" value="InterPro"/>
</dbReference>
<evidence type="ECO:0000259" key="5">
    <source>
        <dbReference type="PROSITE" id="PS50049"/>
    </source>
</evidence>
<dbReference type="Pfam" id="PF00229">
    <property type="entry name" value="TNF"/>
    <property type="match status" value="1"/>
</dbReference>
<protein>
    <recommendedName>
        <fullName evidence="5">THD domain-containing protein</fullName>
    </recommendedName>
</protein>
<evidence type="ECO:0000313" key="7">
    <source>
        <dbReference type="Proteomes" id="UP001181693"/>
    </source>
</evidence>
<evidence type="ECO:0000256" key="2">
    <source>
        <dbReference type="ARBA" id="ARBA00008670"/>
    </source>
</evidence>
<organism evidence="6 7">
    <name type="scientific">Pyxicephalus adspersus</name>
    <name type="common">African bullfrog</name>
    <dbReference type="NCBI Taxonomy" id="30357"/>
    <lineage>
        <taxon>Eukaryota</taxon>
        <taxon>Metazoa</taxon>
        <taxon>Chordata</taxon>
        <taxon>Craniata</taxon>
        <taxon>Vertebrata</taxon>
        <taxon>Euteleostomi</taxon>
        <taxon>Amphibia</taxon>
        <taxon>Batrachia</taxon>
        <taxon>Anura</taxon>
        <taxon>Neobatrachia</taxon>
        <taxon>Ranoidea</taxon>
        <taxon>Pyxicephalidae</taxon>
        <taxon>Pyxicephalinae</taxon>
        <taxon>Pyxicephalus</taxon>
    </lineage>
</organism>
<accession>A0AAV3AB27</accession>
<dbReference type="EMBL" id="DYDO01000007">
    <property type="protein sequence ID" value="DBA20535.1"/>
    <property type="molecule type" value="Genomic_DNA"/>
</dbReference>
<dbReference type="AlphaFoldDB" id="A0AAV3AB27"/>